<sequence length="137" mass="15712">MKIKGFRLSEETQSQIAWLAKRKGVTATDIVRMAVAEMFQQEIAQLPRFRLHERVLYLNDRPVVYCTDRLLTELPEALLLQLEHGTADPMETMIYLIFTIARVGEPVQMDEQALNDLIGWSLPSLTNNESHQDEGRG</sequence>
<evidence type="ECO:0008006" key="3">
    <source>
        <dbReference type="Google" id="ProtNLM"/>
    </source>
</evidence>
<name>A0ABU3NLE4_9CHLR</name>
<protein>
    <recommendedName>
        <fullName evidence="3">Ribbon-helix-helix protein CopG domain-containing protein</fullName>
    </recommendedName>
</protein>
<dbReference type="Proteomes" id="UP001254165">
    <property type="component" value="Unassembled WGS sequence"/>
</dbReference>
<dbReference type="RefSeq" id="WP_315623064.1">
    <property type="nucleotide sequence ID" value="NZ_JAUHMF010000001.1"/>
</dbReference>
<proteinExistence type="predicted"/>
<reference evidence="1 2" key="1">
    <citation type="submission" date="2023-07" db="EMBL/GenBank/DDBJ databases">
        <title>Novel species of Thermanaerothrix with wide hydrolytic capabilities.</title>
        <authorList>
            <person name="Zayulina K.S."/>
            <person name="Podosokorskaya O.A."/>
            <person name="Elcheninov A.G."/>
        </authorList>
    </citation>
    <scope>NUCLEOTIDE SEQUENCE [LARGE SCALE GENOMIC DNA]</scope>
    <source>
        <strain evidence="1 2">4228-RoL</strain>
    </source>
</reference>
<organism evidence="1 2">
    <name type="scientific">Thermanaerothrix solaris</name>
    <dbReference type="NCBI Taxonomy" id="3058434"/>
    <lineage>
        <taxon>Bacteria</taxon>
        <taxon>Bacillati</taxon>
        <taxon>Chloroflexota</taxon>
        <taxon>Anaerolineae</taxon>
        <taxon>Anaerolineales</taxon>
        <taxon>Anaerolineaceae</taxon>
        <taxon>Thermanaerothrix</taxon>
    </lineage>
</organism>
<evidence type="ECO:0000313" key="1">
    <source>
        <dbReference type="EMBL" id="MDT8896646.1"/>
    </source>
</evidence>
<accession>A0ABU3NLE4</accession>
<comment type="caution">
    <text evidence="1">The sequence shown here is derived from an EMBL/GenBank/DDBJ whole genome shotgun (WGS) entry which is preliminary data.</text>
</comment>
<gene>
    <name evidence="1" type="ORF">QYE77_00075</name>
</gene>
<keyword evidence="2" id="KW-1185">Reference proteome</keyword>
<dbReference type="EMBL" id="JAUHMF010000001">
    <property type="protein sequence ID" value="MDT8896646.1"/>
    <property type="molecule type" value="Genomic_DNA"/>
</dbReference>
<evidence type="ECO:0000313" key="2">
    <source>
        <dbReference type="Proteomes" id="UP001254165"/>
    </source>
</evidence>